<keyword evidence="1" id="KW-1133">Transmembrane helix</keyword>
<proteinExistence type="predicted"/>
<evidence type="ECO:0000313" key="3">
    <source>
        <dbReference type="Proteomes" id="UP000006069"/>
    </source>
</evidence>
<comment type="caution">
    <text evidence="2">The sequence shown here is derived from an EMBL/GenBank/DDBJ whole genome shotgun (WGS) entry which is preliminary data.</text>
</comment>
<dbReference type="HOGENOM" id="CLU_2496235_0_0_11"/>
<evidence type="ECO:0000256" key="1">
    <source>
        <dbReference type="SAM" id="Phobius"/>
    </source>
</evidence>
<organism evidence="2 3">
    <name type="scientific">Slackia piriformis YIT 12062</name>
    <dbReference type="NCBI Taxonomy" id="742818"/>
    <lineage>
        <taxon>Bacteria</taxon>
        <taxon>Bacillati</taxon>
        <taxon>Actinomycetota</taxon>
        <taxon>Coriobacteriia</taxon>
        <taxon>Eggerthellales</taxon>
        <taxon>Eggerthellaceae</taxon>
        <taxon>Slackia</taxon>
    </lineage>
</organism>
<protein>
    <submittedName>
        <fullName evidence="2">Uncharacterized protein</fullName>
    </submittedName>
</protein>
<dbReference type="EMBL" id="ADMD01000007">
    <property type="protein sequence ID" value="EJZ83869.1"/>
    <property type="molecule type" value="Genomic_DNA"/>
</dbReference>
<keyword evidence="3" id="KW-1185">Reference proteome</keyword>
<dbReference type="PATRIC" id="fig|742818.3.peg.1466"/>
<keyword evidence="1" id="KW-0472">Membrane</keyword>
<dbReference type="RefSeq" id="WP_009139588.1">
    <property type="nucleotide sequence ID" value="NZ_JH815198.1"/>
</dbReference>
<accession>K0YWJ9</accession>
<dbReference type="InParanoid" id="K0YWJ9"/>
<gene>
    <name evidence="2" type="ORF">HMPREF9451_01391</name>
</gene>
<keyword evidence="1" id="KW-0812">Transmembrane</keyword>
<sequence length="86" mass="8691">MSTNNAQTVEAYVIEKDGSKTAIPAGFVGQKPFASASGAAAMPKRSLHLGRRLLGLGIALIGVPLLILPGPGLALIGLGLLMAVMP</sequence>
<dbReference type="AlphaFoldDB" id="K0YWJ9"/>
<dbReference type="Proteomes" id="UP000006069">
    <property type="component" value="Unassembled WGS sequence"/>
</dbReference>
<reference evidence="2 3" key="1">
    <citation type="submission" date="2012-08" db="EMBL/GenBank/DDBJ databases">
        <title>The Genome Sequence of Slackia piriformis YIT 12062.</title>
        <authorList>
            <consortium name="The Broad Institute Genome Sequencing Platform"/>
            <person name="Earl A."/>
            <person name="Ward D."/>
            <person name="Feldgarden M."/>
            <person name="Gevers D."/>
            <person name="Morotomi M."/>
            <person name="Walker B."/>
            <person name="Young S.K."/>
            <person name="Zeng Q."/>
            <person name="Gargeya S."/>
            <person name="Fitzgerald M."/>
            <person name="Haas B."/>
            <person name="Abouelleil A."/>
            <person name="Alvarado L."/>
            <person name="Arachchi H.M."/>
            <person name="Berlin A.M."/>
            <person name="Chapman S.B."/>
            <person name="Goldberg J."/>
            <person name="Griggs A."/>
            <person name="Gujja S."/>
            <person name="Hansen M."/>
            <person name="Howarth C."/>
            <person name="Imamovic A."/>
            <person name="Larimer J."/>
            <person name="McCowen C."/>
            <person name="Montmayeur A."/>
            <person name="Murphy C."/>
            <person name="Neiman D."/>
            <person name="Pearson M."/>
            <person name="Priest M."/>
            <person name="Roberts A."/>
            <person name="Saif S."/>
            <person name="Shea T."/>
            <person name="Sisk P."/>
            <person name="Sykes S."/>
            <person name="Wortman J."/>
            <person name="Nusbaum C."/>
            <person name="Birren B."/>
        </authorList>
    </citation>
    <scope>NUCLEOTIDE SEQUENCE [LARGE SCALE GENOMIC DNA]</scope>
    <source>
        <strain evidence="2 3">YIT 12062</strain>
    </source>
</reference>
<evidence type="ECO:0000313" key="2">
    <source>
        <dbReference type="EMBL" id="EJZ83869.1"/>
    </source>
</evidence>
<feature type="transmembrane region" description="Helical" evidence="1">
    <location>
        <begin position="53"/>
        <end position="84"/>
    </location>
</feature>
<name>K0YWJ9_9ACTN</name>